<sequence>MSFQLLFSTLVFRLYSEPLVLRLYSKHEFPCLTAKVSVQLVVENRCPVRIPISPPLAANFSRPCARTCTRGTFRRESDKSFYAGIKYNFRDINEGEETPSRPDSRKYCTKANVCAVLHK</sequence>
<proteinExistence type="predicted"/>
<dbReference type="AlphaFoldDB" id="A0A4C1W4Y4"/>
<accession>A0A4C1W4Y4</accession>
<feature type="signal peptide" evidence="1">
    <location>
        <begin position="1"/>
        <end position="16"/>
    </location>
</feature>
<gene>
    <name evidence="2" type="ORF">EVAR_28982_1</name>
</gene>
<dbReference type="Proteomes" id="UP000299102">
    <property type="component" value="Unassembled WGS sequence"/>
</dbReference>
<feature type="chain" id="PRO_5020036258" evidence="1">
    <location>
        <begin position="17"/>
        <end position="119"/>
    </location>
</feature>
<evidence type="ECO:0000313" key="3">
    <source>
        <dbReference type="Proteomes" id="UP000299102"/>
    </source>
</evidence>
<reference evidence="2 3" key="1">
    <citation type="journal article" date="2019" name="Commun. Biol.">
        <title>The bagworm genome reveals a unique fibroin gene that provides high tensile strength.</title>
        <authorList>
            <person name="Kono N."/>
            <person name="Nakamura H."/>
            <person name="Ohtoshi R."/>
            <person name="Tomita M."/>
            <person name="Numata K."/>
            <person name="Arakawa K."/>
        </authorList>
    </citation>
    <scope>NUCLEOTIDE SEQUENCE [LARGE SCALE GENOMIC DNA]</scope>
</reference>
<evidence type="ECO:0000256" key="1">
    <source>
        <dbReference type="SAM" id="SignalP"/>
    </source>
</evidence>
<comment type="caution">
    <text evidence="2">The sequence shown here is derived from an EMBL/GenBank/DDBJ whole genome shotgun (WGS) entry which is preliminary data.</text>
</comment>
<evidence type="ECO:0000313" key="2">
    <source>
        <dbReference type="EMBL" id="GBP45234.1"/>
    </source>
</evidence>
<name>A0A4C1W4Y4_EUMVA</name>
<protein>
    <submittedName>
        <fullName evidence="2">Uncharacterized protein</fullName>
    </submittedName>
</protein>
<organism evidence="2 3">
    <name type="scientific">Eumeta variegata</name>
    <name type="common">Bagworm moth</name>
    <name type="synonym">Eumeta japonica</name>
    <dbReference type="NCBI Taxonomy" id="151549"/>
    <lineage>
        <taxon>Eukaryota</taxon>
        <taxon>Metazoa</taxon>
        <taxon>Ecdysozoa</taxon>
        <taxon>Arthropoda</taxon>
        <taxon>Hexapoda</taxon>
        <taxon>Insecta</taxon>
        <taxon>Pterygota</taxon>
        <taxon>Neoptera</taxon>
        <taxon>Endopterygota</taxon>
        <taxon>Lepidoptera</taxon>
        <taxon>Glossata</taxon>
        <taxon>Ditrysia</taxon>
        <taxon>Tineoidea</taxon>
        <taxon>Psychidae</taxon>
        <taxon>Oiketicinae</taxon>
        <taxon>Eumeta</taxon>
    </lineage>
</organism>
<dbReference type="EMBL" id="BGZK01000467">
    <property type="protein sequence ID" value="GBP45234.1"/>
    <property type="molecule type" value="Genomic_DNA"/>
</dbReference>
<keyword evidence="3" id="KW-1185">Reference proteome</keyword>
<keyword evidence="1" id="KW-0732">Signal</keyword>